<name>A0A6A6P8Q0_9PEZI</name>
<evidence type="ECO:0000313" key="25">
    <source>
        <dbReference type="Proteomes" id="UP000799766"/>
    </source>
</evidence>
<feature type="binding site" evidence="19">
    <location>
        <position position="1055"/>
    </location>
    <ligand>
        <name>substrate</name>
    </ligand>
</feature>
<feature type="binding site" evidence="20">
    <location>
        <position position="192"/>
    </location>
    <ligand>
        <name>[2Fe-2S] cluster</name>
        <dbReference type="ChEBI" id="CHEBI:190135"/>
        <label>2</label>
    </ligand>
</feature>
<dbReference type="PROSITE" id="PS00197">
    <property type="entry name" value="2FE2S_FER_1"/>
    <property type="match status" value="1"/>
</dbReference>
<dbReference type="OrthoDB" id="8300278at2759"/>
<feature type="binding site" evidence="20">
    <location>
        <position position="1222"/>
    </location>
    <ligand>
        <name>Mo-molybdopterin</name>
        <dbReference type="ChEBI" id="CHEBI:71302"/>
    </ligand>
    <ligandPart>
        <name>Mo</name>
        <dbReference type="ChEBI" id="CHEBI:28685"/>
    </ligandPart>
</feature>
<keyword evidence="7 20" id="KW-0001">2Fe-2S</keyword>
<dbReference type="Pfam" id="PF01315">
    <property type="entry name" value="Ald_Xan_dh_C"/>
    <property type="match status" value="1"/>
</dbReference>
<keyword evidence="11 20" id="KW-0408">Iron</keyword>
<feature type="domain" description="FAD-binding PCMH-type" evidence="23">
    <location>
        <begin position="370"/>
        <end position="559"/>
    </location>
</feature>
<dbReference type="InterPro" id="IPR001041">
    <property type="entry name" value="2Fe-2S_ferredoxin-type"/>
</dbReference>
<dbReference type="Pfam" id="PF00111">
    <property type="entry name" value="Fer2"/>
    <property type="match status" value="1"/>
</dbReference>
<evidence type="ECO:0000256" key="19">
    <source>
        <dbReference type="PIRSR" id="PIRSR000127-2"/>
    </source>
</evidence>
<comment type="catalytic activity">
    <reaction evidence="17">
        <text>hypoxanthine + NAD(+) + H2O = xanthine + NADH + H(+)</text>
        <dbReference type="Rhea" id="RHEA:24670"/>
        <dbReference type="ChEBI" id="CHEBI:15377"/>
        <dbReference type="ChEBI" id="CHEBI:15378"/>
        <dbReference type="ChEBI" id="CHEBI:17368"/>
        <dbReference type="ChEBI" id="CHEBI:17712"/>
        <dbReference type="ChEBI" id="CHEBI:57540"/>
        <dbReference type="ChEBI" id="CHEBI:57945"/>
        <dbReference type="EC" id="1.17.1.4"/>
    </reaction>
</comment>
<evidence type="ECO:0000256" key="1">
    <source>
        <dbReference type="ARBA" id="ARBA00001974"/>
    </source>
</evidence>
<feature type="binding site" evidence="20">
    <location>
        <position position="78"/>
    </location>
    <ligand>
        <name>[2Fe-2S] cluster</name>
        <dbReference type="ChEBI" id="CHEBI:190135"/>
        <label>1</label>
    </ligand>
</feature>
<dbReference type="Gene3D" id="3.30.390.50">
    <property type="entry name" value="CO dehydrogenase flavoprotein, C-terminal domain"/>
    <property type="match status" value="1"/>
</dbReference>
<dbReference type="InterPro" id="IPR016169">
    <property type="entry name" value="FAD-bd_PCMH_sub2"/>
</dbReference>
<evidence type="ECO:0000256" key="13">
    <source>
        <dbReference type="ARBA" id="ARBA00023027"/>
    </source>
</evidence>
<feature type="domain" description="2Fe-2S ferredoxin-type" evidence="22">
    <location>
        <begin position="34"/>
        <end position="125"/>
    </location>
</feature>
<comment type="cofactor">
    <cofactor evidence="15">
        <name>[2Fe-2S] cluster</name>
        <dbReference type="ChEBI" id="CHEBI:190135"/>
    </cofactor>
</comment>
<dbReference type="PIRSF" id="PIRSF000127">
    <property type="entry name" value="Xanthine_DH"/>
    <property type="match status" value="1"/>
</dbReference>
<dbReference type="Gene3D" id="3.30.465.10">
    <property type="match status" value="1"/>
</dbReference>
<keyword evidence="10" id="KW-0560">Oxidoreductase</keyword>
<dbReference type="InterPro" id="IPR036884">
    <property type="entry name" value="2Fe-2S-bd_dom_sf"/>
</dbReference>
<dbReference type="FunFam" id="3.30.365.10:FF:000001">
    <property type="entry name" value="Xanthine dehydrogenase oxidase"/>
    <property type="match status" value="1"/>
</dbReference>
<dbReference type="SUPFAM" id="SSF56176">
    <property type="entry name" value="FAD-binding/transporter-associated domain-like"/>
    <property type="match status" value="1"/>
</dbReference>
<evidence type="ECO:0000256" key="12">
    <source>
        <dbReference type="ARBA" id="ARBA00023014"/>
    </source>
</evidence>
<feature type="active site" description="Proton acceptor" evidence="18">
    <location>
        <position position="1417"/>
    </location>
</feature>
<keyword evidence="14" id="KW-0576">Peroxisome</keyword>
<dbReference type="Gene3D" id="3.90.1170.50">
    <property type="entry name" value="Aldehyde oxidase/xanthine dehydrogenase, a/b hammerhead"/>
    <property type="match status" value="1"/>
</dbReference>
<dbReference type="InterPro" id="IPR046867">
    <property type="entry name" value="AldOxase/xan_DH_MoCoBD2"/>
</dbReference>
<evidence type="ECO:0000256" key="15">
    <source>
        <dbReference type="ARBA" id="ARBA00034078"/>
    </source>
</evidence>
<feature type="binding site" evidence="20">
    <location>
        <position position="73"/>
    </location>
    <ligand>
        <name>[2Fe-2S] cluster</name>
        <dbReference type="ChEBI" id="CHEBI:190135"/>
        <label>1</label>
    </ligand>
</feature>
<keyword evidence="8 20" id="KW-0479">Metal-binding</keyword>
<evidence type="ECO:0000256" key="14">
    <source>
        <dbReference type="ARBA" id="ARBA00023140"/>
    </source>
</evidence>
<dbReference type="InterPro" id="IPR037165">
    <property type="entry name" value="AldOxase/xan_DH_Mopterin-bd_sf"/>
</dbReference>
<dbReference type="PANTHER" id="PTHR45444">
    <property type="entry name" value="XANTHINE DEHYDROGENASE"/>
    <property type="match status" value="1"/>
</dbReference>
<dbReference type="FunFam" id="3.10.20.30:FF:000015">
    <property type="entry name" value="Aldehyde oxidase 1"/>
    <property type="match status" value="1"/>
</dbReference>
<feature type="binding site" evidence="20">
    <location>
        <position position="81"/>
    </location>
    <ligand>
        <name>[2Fe-2S] cluster</name>
        <dbReference type="ChEBI" id="CHEBI:190135"/>
        <label>1</label>
    </ligand>
</feature>
<dbReference type="SMART" id="SM01008">
    <property type="entry name" value="Ald_Xan_dh_C"/>
    <property type="match status" value="1"/>
</dbReference>
<dbReference type="GO" id="GO:0005506">
    <property type="term" value="F:iron ion binding"/>
    <property type="evidence" value="ECO:0007669"/>
    <property type="project" value="InterPro"/>
</dbReference>
<dbReference type="InterPro" id="IPR002888">
    <property type="entry name" value="2Fe-2S-bd"/>
</dbReference>
<accession>A0A6A6P8Q0</accession>
<feature type="binding site" evidence="20">
    <location>
        <position position="107"/>
    </location>
    <ligand>
        <name>[2Fe-2S] cluster</name>
        <dbReference type="ChEBI" id="CHEBI:190135"/>
        <label>1</label>
    </ligand>
</feature>
<dbReference type="InterPro" id="IPR016166">
    <property type="entry name" value="FAD-bd_PCMH"/>
</dbReference>
<feature type="binding site" evidence="19">
    <location>
        <begin position="398"/>
        <end position="405"/>
    </location>
    <ligand>
        <name>FAD</name>
        <dbReference type="ChEBI" id="CHEBI:57692"/>
    </ligand>
</feature>
<proteinExistence type="inferred from homology"/>
<dbReference type="Pfam" id="PF02738">
    <property type="entry name" value="MoCoBD_1"/>
    <property type="match status" value="1"/>
</dbReference>
<keyword evidence="9 19" id="KW-0274">FAD</keyword>
<dbReference type="FunFam" id="3.30.365.10:FF:000003">
    <property type="entry name" value="Aldehyde oxidase 1"/>
    <property type="match status" value="1"/>
</dbReference>
<dbReference type="FunFam" id="3.90.1170.50:FF:000001">
    <property type="entry name" value="Aldehyde oxidase 1"/>
    <property type="match status" value="1"/>
</dbReference>
<feature type="binding site" evidence="19">
    <location>
        <position position="943"/>
    </location>
    <ligand>
        <name>substrate</name>
    </ligand>
</feature>
<dbReference type="InterPro" id="IPR000674">
    <property type="entry name" value="Ald_Oxase/Xan_DH_a/b"/>
</dbReference>
<evidence type="ECO:0000259" key="22">
    <source>
        <dbReference type="PROSITE" id="PS51085"/>
    </source>
</evidence>
<feature type="binding site" evidence="19">
    <location>
        <position position="505"/>
    </location>
    <ligand>
        <name>FAD</name>
        <dbReference type="ChEBI" id="CHEBI:57692"/>
    </ligand>
</feature>
<dbReference type="Pfam" id="PF20256">
    <property type="entry name" value="MoCoBD_2"/>
    <property type="match status" value="1"/>
</dbReference>
<dbReference type="Pfam" id="PF01799">
    <property type="entry name" value="Fer2_2"/>
    <property type="match status" value="1"/>
</dbReference>
<dbReference type="InterPro" id="IPR012675">
    <property type="entry name" value="Beta-grasp_dom_sf"/>
</dbReference>
<dbReference type="PANTHER" id="PTHR45444:SF3">
    <property type="entry name" value="XANTHINE DEHYDROGENASE"/>
    <property type="match status" value="1"/>
</dbReference>
<dbReference type="SUPFAM" id="SSF54292">
    <property type="entry name" value="2Fe-2S ferredoxin-like"/>
    <property type="match status" value="1"/>
</dbReference>
<dbReference type="EMBL" id="MU001674">
    <property type="protein sequence ID" value="KAF2460152.1"/>
    <property type="molecule type" value="Genomic_DNA"/>
</dbReference>
<gene>
    <name evidence="24" type="ORF">BDY21DRAFT_185895</name>
</gene>
<evidence type="ECO:0000256" key="4">
    <source>
        <dbReference type="ARBA" id="ARBA00013123"/>
    </source>
</evidence>
<dbReference type="EC" id="1.17.1.4" evidence="4"/>
<dbReference type="InterPro" id="IPR006058">
    <property type="entry name" value="2Fe2S_fd_BS"/>
</dbReference>
<protein>
    <recommendedName>
        <fullName evidence="4">xanthine dehydrogenase</fullName>
        <ecNumber evidence="4">1.17.1.4</ecNumber>
    </recommendedName>
</protein>
<evidence type="ECO:0000256" key="3">
    <source>
        <dbReference type="ARBA" id="ARBA00006849"/>
    </source>
</evidence>
<dbReference type="InterPro" id="IPR016208">
    <property type="entry name" value="Ald_Oxase/xanthine_DH-like"/>
</dbReference>
<evidence type="ECO:0000256" key="10">
    <source>
        <dbReference type="ARBA" id="ARBA00023002"/>
    </source>
</evidence>
<dbReference type="InterPro" id="IPR036856">
    <property type="entry name" value="Ald_Oxase/Xan_DH_a/b_sf"/>
</dbReference>
<feature type="binding site" evidence="19">
    <location>
        <begin position="492"/>
        <end position="496"/>
    </location>
    <ligand>
        <name>FAD</name>
        <dbReference type="ChEBI" id="CHEBI:57692"/>
    </ligand>
</feature>
<sequence>MELPRPPMSAPKAQPARTAADALTPLVGSTFTSSVLTFYLNGKQVSLENPNPHLTLLEYIRSQHGLRGTKLGCGEGGCGACTVVVQTRVAATRPSGTKVKHLAVNACLFPLVGVDGKHVITIEGLGNVSRPHPLQERIAKLHGSQCGFCTPGIVMAMYAILRNAYDAEKDVFRLLERDIQLEGHLDGNLCRCTGYKPILQAARTFVTEDLGGKLESTPESSDQNGLEKAALDAESLKAGSASCGRGSTGVSCGRPGGCCRDASPNSDSSGAPLSSSPDSASTNATSVSGNEVAEDPSVSGASYAKPAKSRESKPSEEGVEIEVKTETHLEAPPSSSKAGVAQQQFSTYDASTELIYPPALYKFKRTPICYGNERKLWFRPTTLQQLLEIKDKWPSAKLVAGATEVQVEIRFKNSDFAVSVYVSDIEELQKNDFLTDLESGGEIRIGANTPLTTAEDLCKETYRKFGTQVSVLDALRKQLRYFGGRQIRNVASLAGNLATASPISDANPVLLASGAYVVARNLQPEEIRIPLSDLFMAYRTTSLPPDAVITQVAIPIPAKNDKHIIKAYKQAKRKDDDIAIVNAAYKLRLSADGAVEDIILAYGGIAPTTVSMKKAKAVLQKKKWFDSETLSSGLDALAEDCNLSFSVPGGMAHYRRALVLSMFFRFWHESVAELQLGDVDLNIIEEIHRELSTGTRDDYNPNEQRVVGKQVPAVSALKQCTGEAEYVDDMPRQDRELFGGLVLSSKAHAKIVDVDWEPALNMPGVVGYIDKNSIPKEANVWGSVKKDEPFFADGEVTSHGQIIGMVYAETALQAQAAAKVVKVTYEVLPAILTIDEAIEANSFFAHGKMLKKGIAIHGNMEDAFARCDRVFEGVSRVGGQEHFYLETNASLVIPHSEDGAMDVWSSTQNTMETQEFVSQVTGVPSNRINARVKRMGGAFGGKESRSVPFACLLAVAAKKEGRPMRLMLNRDEDMMTSGQRHPIQTKWKIGTTNDGKLLALEADMYDNAGFSQDMSGAVLDRACTHLDNCYEIPDVFIRAHCCKTNTHSNTAFRGFGGPQAMFVTECFMSVIAEGLGVDIDELRQKNLYKVGDRTPFLQQIDVDWHIPTMMEQLRKSSDYDARKAAVAKFNDSNKWKKRGICLIPTKFGLSFATALHLNQATAYVKIYHDGSVLLHHGGTEMGQGLYTKMCQVAAQELGVPVDAVFTQDSQTYQSANASPTAASSGSDLNGMAVKDACNQINERLKPYREKYGADAPMRTLVHSAYLDRVNLAANGFWKMPRIGYQWGSYDEKTVRPMYYYFTQGVAVSEAELDLLTGDHTVLRTDILMDVGQSINPAIDYGQIEGAFVQGQGLFTMEESLWLNTGELATRGPGNYKIPGFNDIPQQFNVSMLRADSDGKPLTWNHLRSIQSSKGVGEPPLFLGATVFFALREAVKAARTMNGVQENESGFIMDSPATVERLRLAVGDDLVKKTEVLRKEGEKSFFVSVA</sequence>
<feature type="compositionally biased region" description="Basic and acidic residues" evidence="21">
    <location>
        <begin position="308"/>
        <end position="321"/>
    </location>
</feature>
<evidence type="ECO:0000256" key="21">
    <source>
        <dbReference type="SAM" id="MobiDB-lite"/>
    </source>
</evidence>
<evidence type="ECO:0000256" key="7">
    <source>
        <dbReference type="ARBA" id="ARBA00022714"/>
    </source>
</evidence>
<comment type="catalytic activity">
    <reaction evidence="16">
        <text>xanthine + NAD(+) + H2O = urate + NADH + H(+)</text>
        <dbReference type="Rhea" id="RHEA:16669"/>
        <dbReference type="ChEBI" id="CHEBI:15377"/>
        <dbReference type="ChEBI" id="CHEBI:15378"/>
        <dbReference type="ChEBI" id="CHEBI:17712"/>
        <dbReference type="ChEBI" id="CHEBI:17775"/>
        <dbReference type="ChEBI" id="CHEBI:57540"/>
        <dbReference type="ChEBI" id="CHEBI:57945"/>
        <dbReference type="EC" id="1.17.1.4"/>
    </reaction>
</comment>
<keyword evidence="13" id="KW-0520">NAD</keyword>
<feature type="binding site" evidence="20">
    <location>
        <position position="908"/>
    </location>
    <ligand>
        <name>Mo-molybdopterin</name>
        <dbReference type="ChEBI" id="CHEBI:71302"/>
    </ligand>
    <ligandPart>
        <name>Mo</name>
        <dbReference type="ChEBI" id="CHEBI:28685"/>
    </ligandPart>
</feature>
<feature type="binding site" evidence="20">
    <location>
        <position position="190"/>
    </location>
    <ligand>
        <name>[2Fe-2S] cluster</name>
        <dbReference type="ChEBI" id="CHEBI:190135"/>
        <label>2</label>
    </ligand>
</feature>
<dbReference type="InterPro" id="IPR016167">
    <property type="entry name" value="FAD-bd_PCMH_sub1"/>
</dbReference>
<dbReference type="SUPFAM" id="SSF55447">
    <property type="entry name" value="CO dehydrogenase flavoprotein C-terminal domain-like"/>
    <property type="match status" value="1"/>
</dbReference>
<dbReference type="PROSITE" id="PS51387">
    <property type="entry name" value="FAD_PCMH"/>
    <property type="match status" value="1"/>
</dbReference>
<dbReference type="Proteomes" id="UP000799766">
    <property type="component" value="Unassembled WGS sequence"/>
</dbReference>
<feature type="binding site" evidence="20">
    <location>
        <position position="1053"/>
    </location>
    <ligand>
        <name>Mo-molybdopterin</name>
        <dbReference type="ChEBI" id="CHEBI:71302"/>
    </ligand>
    <ligandPart>
        <name>Mo</name>
        <dbReference type="ChEBI" id="CHEBI:28685"/>
    </ligandPart>
</feature>
<dbReference type="SUPFAM" id="SSF47741">
    <property type="entry name" value="CO dehydrogenase ISP C-domain like"/>
    <property type="match status" value="1"/>
</dbReference>
<dbReference type="FunFam" id="3.30.365.10:FF:000004">
    <property type="entry name" value="Xanthine dehydrogenase oxidase"/>
    <property type="match status" value="1"/>
</dbReference>
<dbReference type="SUPFAM" id="SSF56003">
    <property type="entry name" value="Molybdenum cofactor-binding domain"/>
    <property type="match status" value="1"/>
</dbReference>
<dbReference type="Pfam" id="PF03450">
    <property type="entry name" value="CO_deh_flav_C"/>
    <property type="match status" value="1"/>
</dbReference>
<dbReference type="Pfam" id="PF00941">
    <property type="entry name" value="FAD_binding_5"/>
    <property type="match status" value="1"/>
</dbReference>
<dbReference type="InterPro" id="IPR036010">
    <property type="entry name" value="2Fe-2S_ferredoxin-like_sf"/>
</dbReference>
<dbReference type="GO" id="GO:0004854">
    <property type="term" value="F:xanthine dehydrogenase activity"/>
    <property type="evidence" value="ECO:0007669"/>
    <property type="project" value="UniProtKB-EC"/>
</dbReference>
<dbReference type="SUPFAM" id="SSF54665">
    <property type="entry name" value="CO dehydrogenase molybdoprotein N-domain-like"/>
    <property type="match status" value="1"/>
</dbReference>
<comment type="cofactor">
    <cofactor evidence="1 19">
        <name>FAD</name>
        <dbReference type="ChEBI" id="CHEBI:57692"/>
    </cofactor>
</comment>
<dbReference type="FunFam" id="3.30.365.10:FF:000002">
    <property type="entry name" value="Xanthine dehydrogenase oxidase"/>
    <property type="match status" value="1"/>
</dbReference>
<dbReference type="InterPro" id="IPR002346">
    <property type="entry name" value="Mopterin_DH_FAD-bd"/>
</dbReference>
<feature type="binding site" evidence="20">
    <location>
        <position position="146"/>
    </location>
    <ligand>
        <name>[2Fe-2S] cluster</name>
        <dbReference type="ChEBI" id="CHEBI:190135"/>
        <label>2</label>
    </ligand>
</feature>
<evidence type="ECO:0000313" key="24">
    <source>
        <dbReference type="EMBL" id="KAF2460152.1"/>
    </source>
</evidence>
<dbReference type="GO" id="GO:0005777">
    <property type="term" value="C:peroxisome"/>
    <property type="evidence" value="ECO:0007669"/>
    <property type="project" value="UniProtKB-SubCell"/>
</dbReference>
<reference evidence="24" key="1">
    <citation type="journal article" date="2020" name="Stud. Mycol.">
        <title>101 Dothideomycetes genomes: a test case for predicting lifestyles and emergence of pathogens.</title>
        <authorList>
            <person name="Haridas S."/>
            <person name="Albert R."/>
            <person name="Binder M."/>
            <person name="Bloem J."/>
            <person name="Labutti K."/>
            <person name="Salamov A."/>
            <person name="Andreopoulos B."/>
            <person name="Baker S."/>
            <person name="Barry K."/>
            <person name="Bills G."/>
            <person name="Bluhm B."/>
            <person name="Cannon C."/>
            <person name="Castanera R."/>
            <person name="Culley D."/>
            <person name="Daum C."/>
            <person name="Ezra D."/>
            <person name="Gonzalez J."/>
            <person name="Henrissat B."/>
            <person name="Kuo A."/>
            <person name="Liang C."/>
            <person name="Lipzen A."/>
            <person name="Lutzoni F."/>
            <person name="Magnuson J."/>
            <person name="Mondo S."/>
            <person name="Nolan M."/>
            <person name="Ohm R."/>
            <person name="Pangilinan J."/>
            <person name="Park H.-J."/>
            <person name="Ramirez L."/>
            <person name="Alfaro M."/>
            <person name="Sun H."/>
            <person name="Tritt A."/>
            <person name="Yoshinaga Y."/>
            <person name="Zwiers L.-H."/>
            <person name="Turgeon B."/>
            <person name="Goodwin S."/>
            <person name="Spatafora J."/>
            <person name="Crous P."/>
            <person name="Grigoriev I."/>
        </authorList>
    </citation>
    <scope>NUCLEOTIDE SEQUENCE</scope>
    <source>
        <strain evidence="24">ATCC 16933</strain>
    </source>
</reference>
<evidence type="ECO:0000256" key="2">
    <source>
        <dbReference type="ARBA" id="ARBA00004275"/>
    </source>
</evidence>
<dbReference type="PROSITE" id="PS51085">
    <property type="entry name" value="2FE2S_FER_2"/>
    <property type="match status" value="1"/>
</dbReference>
<comment type="cofactor">
    <cofactor evidence="20">
        <name>Mo-molybdopterin</name>
        <dbReference type="ChEBI" id="CHEBI:71302"/>
    </cofactor>
    <text evidence="20">Binds 1 Mo-molybdopterin (Mo-MPT) cofactor per subunit.</text>
</comment>
<comment type="cofactor">
    <cofactor evidence="20">
        <name>[2Fe-2S] cluster</name>
        <dbReference type="ChEBI" id="CHEBI:190135"/>
    </cofactor>
    <text evidence="20">Binds 2 [2Fe-2S] clusters.</text>
</comment>
<dbReference type="Gene3D" id="3.30.43.10">
    <property type="entry name" value="Uridine Diphospho-n-acetylenolpyruvylglucosamine Reductase, domain 2"/>
    <property type="match status" value="1"/>
</dbReference>
<dbReference type="InterPro" id="IPR005107">
    <property type="entry name" value="CO_DH_flav_C"/>
</dbReference>
<comment type="similarity">
    <text evidence="3">Belongs to the xanthine dehydrogenase family.</text>
</comment>
<dbReference type="Gene3D" id="3.10.20.30">
    <property type="match status" value="1"/>
</dbReference>
<evidence type="ECO:0000256" key="17">
    <source>
        <dbReference type="ARBA" id="ARBA00049517"/>
    </source>
</evidence>
<dbReference type="GO" id="GO:0006145">
    <property type="term" value="P:purine nucleobase catabolic process"/>
    <property type="evidence" value="ECO:0007669"/>
    <property type="project" value="UniProtKB-ARBA"/>
</dbReference>
<evidence type="ECO:0000256" key="16">
    <source>
        <dbReference type="ARBA" id="ARBA00049017"/>
    </source>
</evidence>
<keyword evidence="5 20" id="KW-0500">Molybdenum</keyword>
<evidence type="ECO:0000256" key="5">
    <source>
        <dbReference type="ARBA" id="ARBA00022505"/>
    </source>
</evidence>
<dbReference type="FunFam" id="3.30.43.10:FF:000001">
    <property type="entry name" value="Xanthine dehydrogenase/oxidase"/>
    <property type="match status" value="1"/>
</dbReference>
<dbReference type="GO" id="GO:0071949">
    <property type="term" value="F:FAD binding"/>
    <property type="evidence" value="ECO:0007669"/>
    <property type="project" value="InterPro"/>
</dbReference>
<dbReference type="InterPro" id="IPR008274">
    <property type="entry name" value="AldOxase/xan_DH_MoCoBD1"/>
</dbReference>
<dbReference type="Gene3D" id="1.10.150.120">
    <property type="entry name" value="[2Fe-2S]-binding domain"/>
    <property type="match status" value="1"/>
</dbReference>
<dbReference type="InterPro" id="IPR036318">
    <property type="entry name" value="FAD-bd_PCMH-like_sf"/>
</dbReference>
<keyword evidence="25" id="KW-1185">Reference proteome</keyword>
<feature type="binding site" evidence="19">
    <location>
        <position position="482"/>
    </location>
    <ligand>
        <name>FAD</name>
        <dbReference type="ChEBI" id="CHEBI:57692"/>
    </ligand>
</feature>
<evidence type="ECO:0000256" key="6">
    <source>
        <dbReference type="ARBA" id="ARBA00022630"/>
    </source>
</evidence>
<feature type="binding site" evidence="19">
    <location>
        <position position="1021"/>
    </location>
    <ligand>
        <name>substrate</name>
    </ligand>
</feature>
<feature type="region of interest" description="Disordered" evidence="21">
    <location>
        <begin position="262"/>
        <end position="321"/>
    </location>
</feature>
<dbReference type="GO" id="GO:0051537">
    <property type="term" value="F:2 iron, 2 sulfur cluster binding"/>
    <property type="evidence" value="ECO:0007669"/>
    <property type="project" value="UniProtKB-KW"/>
</dbReference>
<keyword evidence="12 20" id="KW-0411">Iron-sulfur</keyword>
<evidence type="ECO:0000256" key="8">
    <source>
        <dbReference type="ARBA" id="ARBA00022723"/>
    </source>
</evidence>
<feature type="compositionally biased region" description="Low complexity" evidence="21">
    <location>
        <begin position="263"/>
        <end position="286"/>
    </location>
</feature>
<dbReference type="SMART" id="SM01092">
    <property type="entry name" value="CO_deh_flav_C"/>
    <property type="match status" value="1"/>
</dbReference>
<dbReference type="Gene3D" id="3.30.365.10">
    <property type="entry name" value="Aldehyde oxidase/xanthine dehydrogenase, molybdopterin binding domain"/>
    <property type="match status" value="4"/>
</dbReference>
<dbReference type="InterPro" id="IPR036683">
    <property type="entry name" value="CO_DH_flav_C_dom_sf"/>
</dbReference>
<evidence type="ECO:0000256" key="20">
    <source>
        <dbReference type="PIRSR" id="PIRSR000127-3"/>
    </source>
</evidence>
<evidence type="ECO:0000256" key="18">
    <source>
        <dbReference type="PIRSR" id="PIRSR000127-1"/>
    </source>
</evidence>
<comment type="subcellular location">
    <subcellularLocation>
        <location evidence="2">Peroxisome</location>
    </subcellularLocation>
</comment>
<feature type="binding site" evidence="20">
    <location>
        <position position="149"/>
    </location>
    <ligand>
        <name>[2Fe-2S] cluster</name>
        <dbReference type="ChEBI" id="CHEBI:190135"/>
        <label>2</label>
    </ligand>
</feature>
<feature type="binding site" evidence="19">
    <location>
        <position position="569"/>
    </location>
    <ligand>
        <name>FAD</name>
        <dbReference type="ChEBI" id="CHEBI:57692"/>
    </ligand>
</feature>
<feature type="binding site" evidence="20">
    <location>
        <position position="939"/>
    </location>
    <ligand>
        <name>Mo-molybdopterin</name>
        <dbReference type="ChEBI" id="CHEBI:71302"/>
    </ligand>
    <ligandPart>
        <name>Mo</name>
        <dbReference type="ChEBI" id="CHEBI:28685"/>
    </ligandPart>
</feature>
<evidence type="ECO:0000259" key="23">
    <source>
        <dbReference type="PROSITE" id="PS51387"/>
    </source>
</evidence>
<evidence type="ECO:0000256" key="9">
    <source>
        <dbReference type="ARBA" id="ARBA00022827"/>
    </source>
</evidence>
<evidence type="ECO:0000256" key="11">
    <source>
        <dbReference type="ARBA" id="ARBA00023004"/>
    </source>
</evidence>
<organism evidence="24 25">
    <name type="scientific">Lineolata rhizophorae</name>
    <dbReference type="NCBI Taxonomy" id="578093"/>
    <lineage>
        <taxon>Eukaryota</taxon>
        <taxon>Fungi</taxon>
        <taxon>Dikarya</taxon>
        <taxon>Ascomycota</taxon>
        <taxon>Pezizomycotina</taxon>
        <taxon>Dothideomycetes</taxon>
        <taxon>Dothideomycetes incertae sedis</taxon>
        <taxon>Lineolatales</taxon>
        <taxon>Lineolataceae</taxon>
        <taxon>Lineolata</taxon>
    </lineage>
</organism>
<keyword evidence="6" id="KW-0285">Flavoprotein</keyword>